<dbReference type="Gene3D" id="3.90.1200.10">
    <property type="match status" value="1"/>
</dbReference>
<keyword evidence="2" id="KW-1185">Reference proteome</keyword>
<organism evidence="1 2">
    <name type="scientific">Nocardiopsis changdeensis</name>
    <dbReference type="NCBI Taxonomy" id="2831969"/>
    <lineage>
        <taxon>Bacteria</taxon>
        <taxon>Bacillati</taxon>
        <taxon>Actinomycetota</taxon>
        <taxon>Actinomycetes</taxon>
        <taxon>Streptosporangiales</taxon>
        <taxon>Nocardiopsidaceae</taxon>
        <taxon>Nocardiopsis</taxon>
    </lineage>
</organism>
<dbReference type="EMBL" id="CP074133">
    <property type="protein sequence ID" value="QUX21800.1"/>
    <property type="molecule type" value="Genomic_DNA"/>
</dbReference>
<protein>
    <submittedName>
        <fullName evidence="1">Phosphotransferase</fullName>
    </submittedName>
</protein>
<evidence type="ECO:0000313" key="2">
    <source>
        <dbReference type="Proteomes" id="UP000676079"/>
    </source>
</evidence>
<accession>A0ABX8BHT5</accession>
<dbReference type="Pfam" id="PF04655">
    <property type="entry name" value="APH_6_hur"/>
    <property type="match status" value="1"/>
</dbReference>
<dbReference type="RefSeq" id="WP_220563024.1">
    <property type="nucleotide sequence ID" value="NZ_CP074133.1"/>
</dbReference>
<dbReference type="SUPFAM" id="SSF56112">
    <property type="entry name" value="Protein kinase-like (PK-like)"/>
    <property type="match status" value="1"/>
</dbReference>
<proteinExistence type="predicted"/>
<gene>
    <name evidence="1" type="ORF">KGD84_26005</name>
</gene>
<dbReference type="Proteomes" id="UP000676079">
    <property type="component" value="Chromosome"/>
</dbReference>
<evidence type="ECO:0000313" key="1">
    <source>
        <dbReference type="EMBL" id="QUX21800.1"/>
    </source>
</evidence>
<sequence>MNDVTTQFVDDRQRRRLERRFGVHVGEWLAGLPAVVDELAAEWRLTVEGAAPHGRTSVVLHVLGADGRRGVVKLSPDSGLAVAEAGLLRLWEPTGRVPQVWGLDPRHGAVFMERVEGDTVAARGEVPEMETVGALIADLHAAEVSRERRQELPPLTSRVQFVFDLWERERCEGPAGEVVPASVMHRARALARDLANGREGGVPLHGDLHPGNVIDGGERGLVALDPRGCLGDGAVDAVDWAMWKAGDSGEVERRVSVLSRVMDVDAERMMLWVRAFAPCLAVSKINRGHLGADEFDLLMGLAAGDPAPAR</sequence>
<dbReference type="InterPro" id="IPR006748">
    <property type="entry name" value="NH2Glyco/OHUrea_AB-resist_kin"/>
</dbReference>
<reference evidence="1 2" key="1">
    <citation type="submission" date="2021-05" db="EMBL/GenBank/DDBJ databases">
        <title>Direct Submission.</title>
        <authorList>
            <person name="Li K."/>
            <person name="Gao J."/>
        </authorList>
    </citation>
    <scope>NUCLEOTIDE SEQUENCE [LARGE SCALE GENOMIC DNA]</scope>
    <source>
        <strain evidence="1 2">Mg02</strain>
    </source>
</reference>
<dbReference type="InterPro" id="IPR011009">
    <property type="entry name" value="Kinase-like_dom_sf"/>
</dbReference>
<name>A0ABX8BHT5_9ACTN</name>